<organism evidence="1">
    <name type="scientific">bioreactor metagenome</name>
    <dbReference type="NCBI Taxonomy" id="1076179"/>
    <lineage>
        <taxon>unclassified sequences</taxon>
        <taxon>metagenomes</taxon>
        <taxon>ecological metagenomes</taxon>
    </lineage>
</organism>
<protein>
    <recommendedName>
        <fullName evidence="2">Tetratricopeptide repeat protein</fullName>
    </recommendedName>
</protein>
<evidence type="ECO:0008006" key="2">
    <source>
        <dbReference type="Google" id="ProtNLM"/>
    </source>
</evidence>
<dbReference type="InterPro" id="IPR011990">
    <property type="entry name" value="TPR-like_helical_dom_sf"/>
</dbReference>
<evidence type="ECO:0000313" key="1">
    <source>
        <dbReference type="EMBL" id="MPM20015.1"/>
    </source>
</evidence>
<dbReference type="EMBL" id="VSSQ01003292">
    <property type="protein sequence ID" value="MPM20015.1"/>
    <property type="molecule type" value="Genomic_DNA"/>
</dbReference>
<dbReference type="SUPFAM" id="SSF48452">
    <property type="entry name" value="TPR-like"/>
    <property type="match status" value="1"/>
</dbReference>
<dbReference type="PROSITE" id="PS50005">
    <property type="entry name" value="TPR"/>
    <property type="match status" value="1"/>
</dbReference>
<dbReference type="InterPro" id="IPR019734">
    <property type="entry name" value="TPR_rpt"/>
</dbReference>
<dbReference type="Gene3D" id="1.25.40.10">
    <property type="entry name" value="Tetratricopeptide repeat domain"/>
    <property type="match status" value="1"/>
</dbReference>
<dbReference type="SMART" id="SM00028">
    <property type="entry name" value="TPR"/>
    <property type="match status" value="2"/>
</dbReference>
<sequence length="464" mass="52552">MKKLIVLMLSIVVLTNCYAQRKSKKAAKEEVAPQTEVVAPQPAEQPEVPVVTEECLVNLSLFNESAKNKQYADAVNSWNQVFENCPNANRAVYTHGRNILHWQLSQAKDEATYQKLFDKLMFMFDQRMKYFGDDQRYPTPWIKGLKALDYIVYAKNDELKRPAYQWMEESIDGLGVNTEIEVIRQFVVLSDKIYATDKTHGEKYIADYLKANEILEGIINSSEGTNAELAAQYKNGLDIVFAQSGAADCTTLDNLYKDKIGANSNDLAYLNKIISFYRRVRCVDSKVYFDAAVMAHKIQPSAESASALAAMSYNQEKYQQAVNYYEEATRLSEVNADKADYQYTIAQIYYSKLGNYPRTKTHALNSLEFNPANGKAHMIIGLAYAGAKGIFDDPVLSKTVYWVAVDRLVRAKQVDSSLAEDVDKLIATYSRHFPSKEDIFFKPELQDGKSFYVGGWIGESTICR</sequence>
<accession>A0A644XV20</accession>
<comment type="caution">
    <text evidence="1">The sequence shown here is derived from an EMBL/GenBank/DDBJ whole genome shotgun (WGS) entry which is preliminary data.</text>
</comment>
<name>A0A644XV20_9ZZZZ</name>
<dbReference type="AlphaFoldDB" id="A0A644XV20"/>
<reference evidence="1" key="1">
    <citation type="submission" date="2019-08" db="EMBL/GenBank/DDBJ databases">
        <authorList>
            <person name="Kucharzyk K."/>
            <person name="Murdoch R.W."/>
            <person name="Higgins S."/>
            <person name="Loffler F."/>
        </authorList>
    </citation>
    <scope>NUCLEOTIDE SEQUENCE</scope>
</reference>
<proteinExistence type="predicted"/>
<gene>
    <name evidence="1" type="ORF">SDC9_66442</name>
</gene>